<dbReference type="EMBL" id="CABWLC010000006">
    <property type="protein sequence ID" value="VXA82803.1"/>
    <property type="molecule type" value="Genomic_DNA"/>
</dbReference>
<proteinExistence type="predicted"/>
<name>A0A653KTS0_AERVE</name>
<evidence type="ECO:0000313" key="1">
    <source>
        <dbReference type="EMBL" id="VXA82803.1"/>
    </source>
</evidence>
<accession>A0A653KTS0</accession>
<sequence length="25" mass="2895">MEFSVKQMTLTGEMQLECQQQKYGG</sequence>
<gene>
    <name evidence="1" type="ORF">AERO8C_140207</name>
</gene>
<protein>
    <submittedName>
        <fullName evidence="1">Uncharacterized protein</fullName>
    </submittedName>
</protein>
<dbReference type="Proteomes" id="UP000439123">
    <property type="component" value="Unassembled WGS sequence"/>
</dbReference>
<dbReference type="AlphaFoldDB" id="A0A653KTS0"/>
<reference evidence="1 2" key="1">
    <citation type="submission" date="2019-10" db="EMBL/GenBank/DDBJ databases">
        <authorList>
            <person name="Karimi E."/>
        </authorList>
    </citation>
    <scope>NUCLEOTIDE SEQUENCE [LARGE SCALE GENOMIC DNA]</scope>
    <source>
        <strain evidence="1">Aeromonas sp. 8C</strain>
    </source>
</reference>
<organism evidence="1 2">
    <name type="scientific">Aeromonas veronii</name>
    <dbReference type="NCBI Taxonomy" id="654"/>
    <lineage>
        <taxon>Bacteria</taxon>
        <taxon>Pseudomonadati</taxon>
        <taxon>Pseudomonadota</taxon>
        <taxon>Gammaproteobacteria</taxon>
        <taxon>Aeromonadales</taxon>
        <taxon>Aeromonadaceae</taxon>
        <taxon>Aeromonas</taxon>
    </lineage>
</organism>
<evidence type="ECO:0000313" key="2">
    <source>
        <dbReference type="Proteomes" id="UP000439123"/>
    </source>
</evidence>